<dbReference type="RefSeq" id="WP_068447798.1">
    <property type="nucleotide sequence ID" value="NZ_CP013862.1"/>
</dbReference>
<evidence type="ECO:0000256" key="2">
    <source>
        <dbReference type="ARBA" id="ARBA00022475"/>
    </source>
</evidence>
<reference evidence="8 9" key="1">
    <citation type="submission" date="2016-01" db="EMBL/GenBank/DDBJ databases">
        <title>Complete genome sequence of strain Lentibacillus amyloliquefaciens LAM0015T isolated from saline sediment.</title>
        <authorList>
            <person name="Wang J.-L."/>
            <person name="He M.-X."/>
        </authorList>
    </citation>
    <scope>NUCLEOTIDE SEQUENCE [LARGE SCALE GENOMIC DNA]</scope>
    <source>
        <strain evidence="8 9">LAM0015</strain>
    </source>
</reference>
<dbReference type="OrthoDB" id="9815286at2"/>
<gene>
    <name evidence="8" type="ORF">AOX59_18330</name>
</gene>
<feature type="transmembrane region" description="Helical" evidence="6">
    <location>
        <begin position="31"/>
        <end position="57"/>
    </location>
</feature>
<protein>
    <recommendedName>
        <fullName evidence="7">Phage shock protein PspC N-terminal domain-containing protein</fullName>
    </recommendedName>
</protein>
<evidence type="ECO:0000259" key="7">
    <source>
        <dbReference type="Pfam" id="PF04024"/>
    </source>
</evidence>
<dbReference type="KEGG" id="lao:AOX59_18330"/>
<sequence length="64" mass="7208">MNERLYRSNSERMIKGICGGLAEYFNIDPTIIRLLFVALAFAGGASIYAYLIGIFVIPNEREVH</sequence>
<dbReference type="AlphaFoldDB" id="A0A0U4GC94"/>
<keyword evidence="3 6" id="KW-0812">Transmembrane</keyword>
<comment type="subcellular location">
    <subcellularLocation>
        <location evidence="1">Cell membrane</location>
        <topology evidence="1">Single-pass membrane protein</topology>
    </subcellularLocation>
</comment>
<name>A0A0U4GC94_9BACI</name>
<evidence type="ECO:0000256" key="5">
    <source>
        <dbReference type="ARBA" id="ARBA00023136"/>
    </source>
</evidence>
<dbReference type="GO" id="GO:0005886">
    <property type="term" value="C:plasma membrane"/>
    <property type="evidence" value="ECO:0007669"/>
    <property type="project" value="UniProtKB-SubCell"/>
</dbReference>
<dbReference type="Pfam" id="PF04024">
    <property type="entry name" value="PspC"/>
    <property type="match status" value="1"/>
</dbReference>
<dbReference type="InterPro" id="IPR007168">
    <property type="entry name" value="Phageshock_PspC_N"/>
</dbReference>
<evidence type="ECO:0000256" key="1">
    <source>
        <dbReference type="ARBA" id="ARBA00004162"/>
    </source>
</evidence>
<evidence type="ECO:0000256" key="4">
    <source>
        <dbReference type="ARBA" id="ARBA00022989"/>
    </source>
</evidence>
<keyword evidence="4 6" id="KW-1133">Transmembrane helix</keyword>
<accession>A0A0U4GC94</accession>
<organism evidence="8 9">
    <name type="scientific">Lentibacillus amyloliquefaciens</name>
    <dbReference type="NCBI Taxonomy" id="1472767"/>
    <lineage>
        <taxon>Bacteria</taxon>
        <taxon>Bacillati</taxon>
        <taxon>Bacillota</taxon>
        <taxon>Bacilli</taxon>
        <taxon>Bacillales</taxon>
        <taxon>Bacillaceae</taxon>
        <taxon>Lentibacillus</taxon>
    </lineage>
</organism>
<feature type="domain" description="Phage shock protein PspC N-terminal" evidence="7">
    <location>
        <begin position="4"/>
        <end position="60"/>
    </location>
</feature>
<evidence type="ECO:0000256" key="6">
    <source>
        <dbReference type="SAM" id="Phobius"/>
    </source>
</evidence>
<keyword evidence="2" id="KW-1003">Cell membrane</keyword>
<keyword evidence="5 6" id="KW-0472">Membrane</keyword>
<dbReference type="InterPro" id="IPR052027">
    <property type="entry name" value="PspC"/>
</dbReference>
<dbReference type="Proteomes" id="UP000050331">
    <property type="component" value="Chromosome"/>
</dbReference>
<evidence type="ECO:0000313" key="9">
    <source>
        <dbReference type="Proteomes" id="UP000050331"/>
    </source>
</evidence>
<dbReference type="EMBL" id="CP013862">
    <property type="protein sequence ID" value="ALX50362.1"/>
    <property type="molecule type" value="Genomic_DNA"/>
</dbReference>
<keyword evidence="9" id="KW-1185">Reference proteome</keyword>
<evidence type="ECO:0000256" key="3">
    <source>
        <dbReference type="ARBA" id="ARBA00022692"/>
    </source>
</evidence>
<evidence type="ECO:0000313" key="8">
    <source>
        <dbReference type="EMBL" id="ALX50362.1"/>
    </source>
</evidence>
<dbReference type="STRING" id="1472767.AOX59_18330"/>
<dbReference type="PANTHER" id="PTHR33885">
    <property type="entry name" value="PHAGE SHOCK PROTEIN C"/>
    <property type="match status" value="1"/>
</dbReference>
<dbReference type="PANTHER" id="PTHR33885:SF3">
    <property type="entry name" value="PHAGE SHOCK PROTEIN C"/>
    <property type="match status" value="1"/>
</dbReference>
<proteinExistence type="predicted"/>